<protein>
    <submittedName>
        <fullName evidence="1">Uncharacterized protein</fullName>
    </submittedName>
</protein>
<gene>
    <name evidence="1" type="ORF">AFUS01_LOCUS8934</name>
</gene>
<comment type="caution">
    <text evidence="1">The sequence shown here is derived from an EMBL/GenBank/DDBJ whole genome shotgun (WGS) entry which is preliminary data.</text>
</comment>
<keyword evidence="2" id="KW-1185">Reference proteome</keyword>
<feature type="non-terminal residue" evidence="1">
    <location>
        <position position="124"/>
    </location>
</feature>
<evidence type="ECO:0000313" key="2">
    <source>
        <dbReference type="Proteomes" id="UP000708208"/>
    </source>
</evidence>
<dbReference type="EMBL" id="CAJVCH010062949">
    <property type="protein sequence ID" value="CAG7719618.1"/>
    <property type="molecule type" value="Genomic_DNA"/>
</dbReference>
<dbReference type="OrthoDB" id="8182981at2759"/>
<sequence>MNVITDVLSPKLKQLSGRTLRISSATRVHSRISLKKVSANQYSYDRGIYALMISELEKRLNFTSVPFPAEGSGASGNLRKDGSWSGVMGDVVDDRADIGFCAGITWLRNDYTDIAGIMEFMVLT</sequence>
<proteinExistence type="predicted"/>
<dbReference type="Proteomes" id="UP000708208">
    <property type="component" value="Unassembled WGS sequence"/>
</dbReference>
<reference evidence="1" key="1">
    <citation type="submission" date="2021-06" db="EMBL/GenBank/DDBJ databases">
        <authorList>
            <person name="Hodson N. C."/>
            <person name="Mongue J. A."/>
            <person name="Jaron S. K."/>
        </authorList>
    </citation>
    <scope>NUCLEOTIDE SEQUENCE</scope>
</reference>
<evidence type="ECO:0000313" key="1">
    <source>
        <dbReference type="EMBL" id="CAG7719618.1"/>
    </source>
</evidence>
<name>A0A8J2K553_9HEXA</name>
<dbReference type="AlphaFoldDB" id="A0A8J2K553"/>
<accession>A0A8J2K553</accession>
<organism evidence="1 2">
    <name type="scientific">Allacma fusca</name>
    <dbReference type="NCBI Taxonomy" id="39272"/>
    <lineage>
        <taxon>Eukaryota</taxon>
        <taxon>Metazoa</taxon>
        <taxon>Ecdysozoa</taxon>
        <taxon>Arthropoda</taxon>
        <taxon>Hexapoda</taxon>
        <taxon>Collembola</taxon>
        <taxon>Symphypleona</taxon>
        <taxon>Sminthuridae</taxon>
        <taxon>Allacma</taxon>
    </lineage>
</organism>